<proteinExistence type="predicted"/>
<accession>A0AAD5V4U6</accession>
<dbReference type="SUPFAM" id="SSF48208">
    <property type="entry name" value="Six-hairpin glycosidases"/>
    <property type="match status" value="1"/>
</dbReference>
<evidence type="ECO:0000313" key="2">
    <source>
        <dbReference type="Proteomes" id="UP001212997"/>
    </source>
</evidence>
<dbReference type="GO" id="GO:0005975">
    <property type="term" value="P:carbohydrate metabolic process"/>
    <property type="evidence" value="ECO:0007669"/>
    <property type="project" value="InterPro"/>
</dbReference>
<evidence type="ECO:0000313" key="1">
    <source>
        <dbReference type="EMBL" id="KAJ3482491.1"/>
    </source>
</evidence>
<protein>
    <submittedName>
        <fullName evidence="1">Uncharacterized protein</fullName>
    </submittedName>
</protein>
<comment type="caution">
    <text evidence="1">The sequence shown here is derived from an EMBL/GenBank/DDBJ whole genome shotgun (WGS) entry which is preliminary data.</text>
</comment>
<reference evidence="1" key="1">
    <citation type="submission" date="2022-07" db="EMBL/GenBank/DDBJ databases">
        <title>Genome Sequence of Physisporinus lineatus.</title>
        <authorList>
            <person name="Buettner E."/>
        </authorList>
    </citation>
    <scope>NUCLEOTIDE SEQUENCE</scope>
    <source>
        <strain evidence="1">VT162</strain>
    </source>
</reference>
<gene>
    <name evidence="1" type="ORF">NLI96_g6939</name>
</gene>
<name>A0AAD5V4U6_9APHY</name>
<dbReference type="InterPro" id="IPR012341">
    <property type="entry name" value="6hp_glycosidase-like_sf"/>
</dbReference>
<dbReference type="InterPro" id="IPR008928">
    <property type="entry name" value="6-hairpin_glycosidase_sf"/>
</dbReference>
<dbReference type="Gene3D" id="1.50.10.10">
    <property type="match status" value="1"/>
</dbReference>
<dbReference type="PANTHER" id="PTHR41814">
    <property type="entry name" value="EXPRESSED PROTEIN"/>
    <property type="match status" value="1"/>
</dbReference>
<dbReference type="Proteomes" id="UP001212997">
    <property type="component" value="Unassembled WGS sequence"/>
</dbReference>
<sequence length="382" mass="43045">MGDDLTKTIHKLLLPLFSMQRASWEQGLFAQALLEYHIFRSEAVEPLEDTLDILPIIYGLVHDVIVRQGPDGRFGVVLNGDGGSDKSAVDPACIGEAVYFVYDWQGVDKTMLDIASRSMLEYILNQCPKGFVDDHSPKVRADEAYLYSHRVDATQVWSDSVYMLPSFLVSSAVFYSRHPNPIGNPVELLQAGLSQIELARGVLQSTSSRLWRHIYDFEERGATGSPLQDTLLRDPEIIDLLESCYQTLVETLRACIKCMRHDGLFHNVLDDSTTFVETNLAQQLTYTIYRLLDLSHDKESKISRYLHFPAMEPEAMDKLLMVAGKMFEACKGKVDRWGFVRDVCGSPTFDKPGTAAEGQAWAILMHVAKARFERNQGRQSQG</sequence>
<dbReference type="EMBL" id="JANAWD010000270">
    <property type="protein sequence ID" value="KAJ3482491.1"/>
    <property type="molecule type" value="Genomic_DNA"/>
</dbReference>
<dbReference type="GO" id="GO:0003824">
    <property type="term" value="F:catalytic activity"/>
    <property type="evidence" value="ECO:0007669"/>
    <property type="project" value="UniProtKB-ARBA"/>
</dbReference>
<organism evidence="1 2">
    <name type="scientific">Meripilus lineatus</name>
    <dbReference type="NCBI Taxonomy" id="2056292"/>
    <lineage>
        <taxon>Eukaryota</taxon>
        <taxon>Fungi</taxon>
        <taxon>Dikarya</taxon>
        <taxon>Basidiomycota</taxon>
        <taxon>Agaricomycotina</taxon>
        <taxon>Agaricomycetes</taxon>
        <taxon>Polyporales</taxon>
        <taxon>Meripilaceae</taxon>
        <taxon>Meripilus</taxon>
    </lineage>
</organism>
<dbReference type="PANTHER" id="PTHR41814:SF1">
    <property type="entry name" value="CELLULASE"/>
    <property type="match status" value="1"/>
</dbReference>
<keyword evidence="2" id="KW-1185">Reference proteome</keyword>
<dbReference type="AlphaFoldDB" id="A0AAD5V4U6"/>